<dbReference type="AlphaFoldDB" id="A0A0F8YK91"/>
<feature type="domain" description="Minor tail T" evidence="1">
    <location>
        <begin position="19"/>
        <end position="85"/>
    </location>
</feature>
<comment type="caution">
    <text evidence="2">The sequence shown here is derived from an EMBL/GenBank/DDBJ whole genome shotgun (WGS) entry which is preliminary data.</text>
</comment>
<gene>
    <name evidence="2" type="ORF">LCGC14_2809660</name>
</gene>
<organism evidence="2">
    <name type="scientific">marine sediment metagenome</name>
    <dbReference type="NCBI Taxonomy" id="412755"/>
    <lineage>
        <taxon>unclassified sequences</taxon>
        <taxon>metagenomes</taxon>
        <taxon>ecological metagenomes</taxon>
    </lineage>
</organism>
<dbReference type="InterPro" id="IPR009350">
    <property type="entry name" value="Phage_tail_T"/>
</dbReference>
<dbReference type="Pfam" id="PF06223">
    <property type="entry name" value="Phage_tail_T"/>
    <property type="match status" value="1"/>
</dbReference>
<proteinExistence type="predicted"/>
<reference evidence="2" key="1">
    <citation type="journal article" date="2015" name="Nature">
        <title>Complex archaea that bridge the gap between prokaryotes and eukaryotes.</title>
        <authorList>
            <person name="Spang A."/>
            <person name="Saw J.H."/>
            <person name="Jorgensen S.L."/>
            <person name="Zaremba-Niedzwiedzka K."/>
            <person name="Martijn J."/>
            <person name="Lind A.E."/>
            <person name="van Eijk R."/>
            <person name="Schleper C."/>
            <person name="Guy L."/>
            <person name="Ettema T.J."/>
        </authorList>
    </citation>
    <scope>NUCLEOTIDE SEQUENCE</scope>
</reference>
<accession>A0A0F8YK91</accession>
<sequence>MAGTWDVDGLLEEIPAPLFMEWQEYASFRPIGDRAADARMASLLCMVANMMSKRGSPRRKLEDFMISREPTVKKRQTAQDIEAVMQAAYNKQEEAKHGKRRINGRS</sequence>
<name>A0A0F8YK91_9ZZZZ</name>
<protein>
    <recommendedName>
        <fullName evidence="1">Minor tail T domain-containing protein</fullName>
    </recommendedName>
</protein>
<evidence type="ECO:0000313" key="2">
    <source>
        <dbReference type="EMBL" id="KKK81817.1"/>
    </source>
</evidence>
<dbReference type="EMBL" id="LAZR01052955">
    <property type="protein sequence ID" value="KKK81817.1"/>
    <property type="molecule type" value="Genomic_DNA"/>
</dbReference>
<evidence type="ECO:0000259" key="1">
    <source>
        <dbReference type="Pfam" id="PF06223"/>
    </source>
</evidence>